<sequence>MKAIDSDVLKVREVEKPKIGDDQVLIEVAASSVNWADLWKRANFRTKVRTATSSKPNLGLECSGRIVEVGSHITRWKIGDEVCGIVSGGGYAELVAVCDKLVIPIPMGIPLREAAALPLSACLIWHCFFKLNRVRQDQIILIHRAAGGVGSLAIQILKYYGCHVYITAGTREKLAFCKGLGAEVCINYRKENFYQRVFEETQGKGVDYILDHCGDNFLENNLYSLAIGGTLILTGSKSEFSNVKIDLGVIVAKKISITGGNSLSLSPAAHATLLNDVEKNIWPAIAQQRIRPVIYKSFKFIEAAGAHTAMQKSINLGKYLRSVDLDTGRDRWQWKYRVGFEDRRGGRWMVVGSVGNGLREQEMRHGSGDGAGDGDEEEAGCCEEVDCYLFKA</sequence>
<dbReference type="Proteomes" id="UP001604336">
    <property type="component" value="Unassembled WGS sequence"/>
</dbReference>
<keyword evidence="2" id="KW-0560">Oxidoreductase</keyword>
<protein>
    <submittedName>
        <fullName evidence="4">Oxidoreductase</fullName>
    </submittedName>
</protein>
<dbReference type="SMART" id="SM00829">
    <property type="entry name" value="PKS_ER"/>
    <property type="match status" value="1"/>
</dbReference>
<evidence type="ECO:0000256" key="1">
    <source>
        <dbReference type="ARBA" id="ARBA00022857"/>
    </source>
</evidence>
<dbReference type="Gene3D" id="3.40.50.720">
    <property type="entry name" value="NAD(P)-binding Rossmann-like Domain"/>
    <property type="match status" value="1"/>
</dbReference>
<feature type="domain" description="Enoyl reductase (ER)" evidence="3">
    <location>
        <begin position="5"/>
        <end position="321"/>
    </location>
</feature>
<dbReference type="PANTHER" id="PTHR48106:SF8">
    <property type="entry name" value="OS02G0805600 PROTEIN"/>
    <property type="match status" value="1"/>
</dbReference>
<dbReference type="InterPro" id="IPR020843">
    <property type="entry name" value="ER"/>
</dbReference>
<dbReference type="PANTHER" id="PTHR48106">
    <property type="entry name" value="QUINONE OXIDOREDUCTASE PIG3-RELATED"/>
    <property type="match status" value="1"/>
</dbReference>
<accession>A0ABD1SEZ8</accession>
<proteinExistence type="predicted"/>
<dbReference type="Pfam" id="PF08240">
    <property type="entry name" value="ADH_N"/>
    <property type="match status" value="1"/>
</dbReference>
<dbReference type="GO" id="GO:0016491">
    <property type="term" value="F:oxidoreductase activity"/>
    <property type="evidence" value="ECO:0007669"/>
    <property type="project" value="UniProtKB-KW"/>
</dbReference>
<keyword evidence="1" id="KW-0521">NADP</keyword>
<dbReference type="PROSITE" id="PS01162">
    <property type="entry name" value="QOR_ZETA_CRYSTAL"/>
    <property type="match status" value="1"/>
</dbReference>
<dbReference type="InterPro" id="IPR002364">
    <property type="entry name" value="Quin_OxRdtase/zeta-crystal_CS"/>
</dbReference>
<comment type="caution">
    <text evidence="4">The sequence shown here is derived from an EMBL/GenBank/DDBJ whole genome shotgun (WGS) entry which is preliminary data.</text>
</comment>
<gene>
    <name evidence="4" type="ORF">Adt_24791</name>
</gene>
<dbReference type="Pfam" id="PF00107">
    <property type="entry name" value="ADH_zinc_N"/>
    <property type="match status" value="1"/>
</dbReference>
<name>A0ABD1SEZ8_9LAMI</name>
<dbReference type="SUPFAM" id="SSF51735">
    <property type="entry name" value="NAD(P)-binding Rossmann-fold domains"/>
    <property type="match status" value="1"/>
</dbReference>
<organism evidence="4 5">
    <name type="scientific">Abeliophyllum distichum</name>
    <dbReference type="NCBI Taxonomy" id="126358"/>
    <lineage>
        <taxon>Eukaryota</taxon>
        <taxon>Viridiplantae</taxon>
        <taxon>Streptophyta</taxon>
        <taxon>Embryophyta</taxon>
        <taxon>Tracheophyta</taxon>
        <taxon>Spermatophyta</taxon>
        <taxon>Magnoliopsida</taxon>
        <taxon>eudicotyledons</taxon>
        <taxon>Gunneridae</taxon>
        <taxon>Pentapetalae</taxon>
        <taxon>asterids</taxon>
        <taxon>lamiids</taxon>
        <taxon>Lamiales</taxon>
        <taxon>Oleaceae</taxon>
        <taxon>Forsythieae</taxon>
        <taxon>Abeliophyllum</taxon>
    </lineage>
</organism>
<keyword evidence="5" id="KW-1185">Reference proteome</keyword>
<reference evidence="5" key="1">
    <citation type="submission" date="2024-07" db="EMBL/GenBank/DDBJ databases">
        <title>Two chromosome-level genome assemblies of Korean endemic species Abeliophyllum distichum and Forsythia ovata (Oleaceae).</title>
        <authorList>
            <person name="Jang H."/>
        </authorList>
    </citation>
    <scope>NUCLEOTIDE SEQUENCE [LARGE SCALE GENOMIC DNA]</scope>
</reference>
<evidence type="ECO:0000256" key="2">
    <source>
        <dbReference type="ARBA" id="ARBA00023002"/>
    </source>
</evidence>
<evidence type="ECO:0000259" key="3">
    <source>
        <dbReference type="SMART" id="SM00829"/>
    </source>
</evidence>
<evidence type="ECO:0000313" key="5">
    <source>
        <dbReference type="Proteomes" id="UP001604336"/>
    </source>
</evidence>
<dbReference type="SUPFAM" id="SSF50129">
    <property type="entry name" value="GroES-like"/>
    <property type="match status" value="1"/>
</dbReference>
<dbReference type="InterPro" id="IPR036291">
    <property type="entry name" value="NAD(P)-bd_dom_sf"/>
</dbReference>
<dbReference type="AlphaFoldDB" id="A0ABD1SEZ8"/>
<dbReference type="InterPro" id="IPR013154">
    <property type="entry name" value="ADH-like_N"/>
</dbReference>
<dbReference type="Gene3D" id="3.90.180.10">
    <property type="entry name" value="Medium-chain alcohol dehydrogenases, catalytic domain"/>
    <property type="match status" value="1"/>
</dbReference>
<evidence type="ECO:0000313" key="4">
    <source>
        <dbReference type="EMBL" id="KAL2499241.1"/>
    </source>
</evidence>
<dbReference type="InterPro" id="IPR013149">
    <property type="entry name" value="ADH-like_C"/>
</dbReference>
<dbReference type="EMBL" id="JBFOLK010000007">
    <property type="protein sequence ID" value="KAL2499241.1"/>
    <property type="molecule type" value="Genomic_DNA"/>
</dbReference>
<dbReference type="InterPro" id="IPR011032">
    <property type="entry name" value="GroES-like_sf"/>
</dbReference>